<keyword evidence="4" id="KW-1185">Reference proteome</keyword>
<evidence type="ECO:0000313" key="4">
    <source>
        <dbReference type="Proteomes" id="UP000824469"/>
    </source>
</evidence>
<comment type="caution">
    <text evidence="3">The sequence shown here is derived from an EMBL/GenBank/DDBJ whole genome shotgun (WGS) entry which is preliminary data.</text>
</comment>
<dbReference type="AlphaFoldDB" id="A0AA38KQG3"/>
<dbReference type="PANTHER" id="PTHR33709:SF20">
    <property type="entry name" value="OS04G0541900 PROTEIN"/>
    <property type="match status" value="1"/>
</dbReference>
<feature type="transmembrane region" description="Helical" evidence="2">
    <location>
        <begin position="63"/>
        <end position="84"/>
    </location>
</feature>
<dbReference type="Proteomes" id="UP000824469">
    <property type="component" value="Unassembled WGS sequence"/>
</dbReference>
<keyword evidence="2" id="KW-1133">Transmembrane helix</keyword>
<proteinExistence type="predicted"/>
<evidence type="ECO:0000313" key="3">
    <source>
        <dbReference type="EMBL" id="KAH9307699.1"/>
    </source>
</evidence>
<dbReference type="OMA" id="GYFCKTK"/>
<feature type="region of interest" description="Disordered" evidence="1">
    <location>
        <begin position="1"/>
        <end position="29"/>
    </location>
</feature>
<keyword evidence="2" id="KW-0472">Membrane</keyword>
<dbReference type="InterPro" id="IPR040339">
    <property type="entry name" value="At1g16860-like"/>
</dbReference>
<protein>
    <submittedName>
        <fullName evidence="3">Uncharacterized protein</fullName>
    </submittedName>
</protein>
<accession>A0AA38KQG3</accession>
<gene>
    <name evidence="3" type="ORF">KI387_035610</name>
</gene>
<feature type="transmembrane region" description="Helical" evidence="2">
    <location>
        <begin position="36"/>
        <end position="57"/>
    </location>
</feature>
<dbReference type="EMBL" id="JAHRHJ020000007">
    <property type="protein sequence ID" value="KAH9307699.1"/>
    <property type="molecule type" value="Genomic_DNA"/>
</dbReference>
<feature type="compositionally biased region" description="Basic and acidic residues" evidence="1">
    <location>
        <begin position="9"/>
        <end position="29"/>
    </location>
</feature>
<dbReference type="PANTHER" id="PTHR33709">
    <property type="entry name" value="OSJNBA0035M09.9 PROTEIN"/>
    <property type="match status" value="1"/>
</dbReference>
<name>A0AA38KQG3_TAXCH</name>
<keyword evidence="2" id="KW-0812">Transmembrane</keyword>
<evidence type="ECO:0000256" key="2">
    <source>
        <dbReference type="SAM" id="Phobius"/>
    </source>
</evidence>
<sequence>MEYIASKSSSKEDTQSVTRLKKEDYPENDNRSGLRVVISVVVPLFVIGFVVGAVILVAVHNGILLIVLMGMFGAVVGILVWNAWRRRNAGIAFVLGYSDSELERARDGQYVKVTGVVSCGSVPLESSYEKISRCVYTSTSLYEYKGWKANSANPKHWHLSCELTYLERYATDFYISDLHSGLRALVKAGNGAKVTPYVDETTIINIVQKKTELSTDLIQWLRERNLSSDDSLICLKEGYITEGSTISVMGVVQHIDNVLTIVPPSEPISTGCQWTNFFLPASIEGIVLRYEDTSI</sequence>
<organism evidence="3 4">
    <name type="scientific">Taxus chinensis</name>
    <name type="common">Chinese yew</name>
    <name type="synonym">Taxus wallichiana var. chinensis</name>
    <dbReference type="NCBI Taxonomy" id="29808"/>
    <lineage>
        <taxon>Eukaryota</taxon>
        <taxon>Viridiplantae</taxon>
        <taxon>Streptophyta</taxon>
        <taxon>Embryophyta</taxon>
        <taxon>Tracheophyta</taxon>
        <taxon>Spermatophyta</taxon>
        <taxon>Pinopsida</taxon>
        <taxon>Pinidae</taxon>
        <taxon>Conifers II</taxon>
        <taxon>Cupressales</taxon>
        <taxon>Taxaceae</taxon>
        <taxon>Taxus</taxon>
    </lineage>
</organism>
<reference evidence="3 4" key="1">
    <citation type="journal article" date="2021" name="Nat. Plants">
        <title>The Taxus genome provides insights into paclitaxel biosynthesis.</title>
        <authorList>
            <person name="Xiong X."/>
            <person name="Gou J."/>
            <person name="Liao Q."/>
            <person name="Li Y."/>
            <person name="Zhou Q."/>
            <person name="Bi G."/>
            <person name="Li C."/>
            <person name="Du R."/>
            <person name="Wang X."/>
            <person name="Sun T."/>
            <person name="Guo L."/>
            <person name="Liang H."/>
            <person name="Lu P."/>
            <person name="Wu Y."/>
            <person name="Zhang Z."/>
            <person name="Ro D.K."/>
            <person name="Shang Y."/>
            <person name="Huang S."/>
            <person name="Yan J."/>
        </authorList>
    </citation>
    <scope>NUCLEOTIDE SEQUENCE [LARGE SCALE GENOMIC DNA]</scope>
    <source>
        <strain evidence="3">Ta-2019</strain>
    </source>
</reference>
<evidence type="ECO:0000256" key="1">
    <source>
        <dbReference type="SAM" id="MobiDB-lite"/>
    </source>
</evidence>